<dbReference type="PANTHER" id="PTHR48100">
    <property type="entry name" value="BROAD-SPECIFICITY PHOSPHATASE YOR283W-RELATED"/>
    <property type="match status" value="1"/>
</dbReference>
<dbReference type="InterPro" id="IPR029033">
    <property type="entry name" value="His_PPase_superfam"/>
</dbReference>
<keyword evidence="3" id="KW-1185">Reference proteome</keyword>
<dbReference type="Pfam" id="PF00300">
    <property type="entry name" value="His_Phos_1"/>
    <property type="match status" value="1"/>
</dbReference>
<proteinExistence type="predicted"/>
<reference evidence="2 3" key="1">
    <citation type="submission" date="2018-11" db="EMBL/GenBank/DDBJ databases">
        <title>Genome sequencing and assembly of Clostridium tagluense strain A121.</title>
        <authorList>
            <person name="Murakami T."/>
            <person name="Segawa T."/>
            <person name="Shcherbakova V.A."/>
            <person name="Mori H."/>
            <person name="Yoshimura Y."/>
        </authorList>
    </citation>
    <scope>NUCLEOTIDE SEQUENCE [LARGE SCALE GENOMIC DNA]</scope>
    <source>
        <strain evidence="2 3">A121</strain>
    </source>
</reference>
<protein>
    <submittedName>
        <fullName evidence="2">Histidine phosphatase family protein</fullName>
    </submittedName>
</protein>
<evidence type="ECO:0000313" key="2">
    <source>
        <dbReference type="EMBL" id="GCD10396.1"/>
    </source>
</evidence>
<dbReference type="SMART" id="SM00855">
    <property type="entry name" value="PGAM"/>
    <property type="match status" value="1"/>
</dbReference>
<dbReference type="GO" id="GO:0016791">
    <property type="term" value="F:phosphatase activity"/>
    <property type="evidence" value="ECO:0007669"/>
    <property type="project" value="TreeGrafter"/>
</dbReference>
<comment type="caution">
    <text evidence="2">The sequence shown here is derived from an EMBL/GenBank/DDBJ whole genome shotgun (WGS) entry which is preliminary data.</text>
</comment>
<dbReference type="EMBL" id="BHYK01000009">
    <property type="protein sequence ID" value="GCD10396.1"/>
    <property type="molecule type" value="Genomic_DNA"/>
</dbReference>
<dbReference type="OrthoDB" id="9781415at2"/>
<accession>A0A401ULI5</accession>
<gene>
    <name evidence="2" type="ORF">Ctaglu_20190</name>
</gene>
<dbReference type="Proteomes" id="UP000287872">
    <property type="component" value="Unassembled WGS sequence"/>
</dbReference>
<organism evidence="2 3">
    <name type="scientific">Clostridium tagluense</name>
    <dbReference type="NCBI Taxonomy" id="360422"/>
    <lineage>
        <taxon>Bacteria</taxon>
        <taxon>Bacillati</taxon>
        <taxon>Bacillota</taxon>
        <taxon>Clostridia</taxon>
        <taxon>Eubacteriales</taxon>
        <taxon>Clostridiaceae</taxon>
        <taxon>Clostridium</taxon>
    </lineage>
</organism>
<name>A0A401ULI5_9CLOT</name>
<dbReference type="RefSeq" id="WP_125000941.1">
    <property type="nucleotide sequence ID" value="NZ_BHYK01000009.1"/>
</dbReference>
<evidence type="ECO:0000313" key="3">
    <source>
        <dbReference type="Proteomes" id="UP000287872"/>
    </source>
</evidence>
<dbReference type="Gene3D" id="3.40.50.1240">
    <property type="entry name" value="Phosphoglycerate mutase-like"/>
    <property type="match status" value="1"/>
</dbReference>
<feature type="binding site" evidence="1">
    <location>
        <position position="61"/>
    </location>
    <ligand>
        <name>substrate</name>
    </ligand>
</feature>
<dbReference type="CDD" id="cd07067">
    <property type="entry name" value="HP_PGM_like"/>
    <property type="match status" value="1"/>
</dbReference>
<dbReference type="InterPro" id="IPR013078">
    <property type="entry name" value="His_Pase_superF_clade-1"/>
</dbReference>
<dbReference type="PIRSF" id="PIRSF000709">
    <property type="entry name" value="6PFK_2-Ptase"/>
    <property type="match status" value="1"/>
</dbReference>
<dbReference type="PANTHER" id="PTHR48100:SF1">
    <property type="entry name" value="HISTIDINE PHOSPHATASE FAMILY PROTEIN-RELATED"/>
    <property type="match status" value="1"/>
</dbReference>
<dbReference type="InterPro" id="IPR050275">
    <property type="entry name" value="PGM_Phosphatase"/>
</dbReference>
<dbReference type="GO" id="GO:0005737">
    <property type="term" value="C:cytoplasm"/>
    <property type="evidence" value="ECO:0007669"/>
    <property type="project" value="TreeGrafter"/>
</dbReference>
<dbReference type="AlphaFoldDB" id="A0A401ULI5"/>
<evidence type="ECO:0000256" key="1">
    <source>
        <dbReference type="PIRSR" id="PIRSR613078-2"/>
    </source>
</evidence>
<sequence length="208" mass="24020">MRKIILIQHCQSEHHINNLTGGWTDTPLTDLGRKQADLLGAKLKNEISTEEYTLYSSDLLRAKQTADIIDNYLNLGVIEEFGLREINNGIAAWKTKDWVKENEIPMPEEGFNIDHEPFLGGETWRQFFLRVSKSMEDIYSLNRKNLIIVTHGCALSYIIAWWLKLTPEMLNYTVFSASPASISMLLECRFNQRVLRILNYTSHLTKLS</sequence>
<dbReference type="SUPFAM" id="SSF53254">
    <property type="entry name" value="Phosphoglycerate mutase-like"/>
    <property type="match status" value="1"/>
</dbReference>